<dbReference type="Gene3D" id="3.90.1300.10">
    <property type="entry name" value="Amidase signature (AS) domain"/>
    <property type="match status" value="1"/>
</dbReference>
<dbReference type="AlphaFoldDB" id="A0A6B0SZX0"/>
<dbReference type="RefSeq" id="WP_159667816.1">
    <property type="nucleotide sequence ID" value="NZ_WUUS01000007.1"/>
</dbReference>
<keyword evidence="3" id="KW-1185">Reference proteome</keyword>
<dbReference type="Pfam" id="PF01425">
    <property type="entry name" value="Amidase"/>
    <property type="match status" value="1"/>
</dbReference>
<evidence type="ECO:0000313" key="2">
    <source>
        <dbReference type="EMBL" id="MXR42133.1"/>
    </source>
</evidence>
<evidence type="ECO:0000313" key="3">
    <source>
        <dbReference type="Proteomes" id="UP000437065"/>
    </source>
</evidence>
<dbReference type="PANTHER" id="PTHR42678:SF5">
    <property type="entry name" value="GLUTAMYL-TRNA(GLN) AMIDOTRANSFERASE SUBUNIT A"/>
    <property type="match status" value="1"/>
</dbReference>
<accession>A0A6B0SZX0</accession>
<dbReference type="PANTHER" id="PTHR42678">
    <property type="entry name" value="AMIDASE"/>
    <property type="match status" value="1"/>
</dbReference>
<dbReference type="InterPro" id="IPR023631">
    <property type="entry name" value="Amidase_dom"/>
</dbReference>
<dbReference type="EMBL" id="WUUS01000007">
    <property type="protein sequence ID" value="MXR42133.1"/>
    <property type="molecule type" value="Genomic_DNA"/>
</dbReference>
<reference evidence="2 3" key="1">
    <citation type="submission" date="2019-12" db="EMBL/GenBank/DDBJ databases">
        <title>Isolation and characterization of three novel carbon monoxide-oxidizing members of Halobacteria from salione crusts and soils.</title>
        <authorList>
            <person name="Myers M.R."/>
            <person name="King G.M."/>
        </authorList>
    </citation>
    <scope>NUCLEOTIDE SEQUENCE [LARGE SCALE GENOMIC DNA]</scope>
    <source>
        <strain evidence="2 3">WSA2</strain>
    </source>
</reference>
<proteinExistence type="predicted"/>
<dbReference type="SUPFAM" id="SSF75304">
    <property type="entry name" value="Amidase signature (AS) enzymes"/>
    <property type="match status" value="1"/>
</dbReference>
<sequence length="507" mass="53208">MTTATPDSFDLLEATVADVHAAMEAGEVTAEALVDRYLDRIDRYDDELNAVLTLNSDARERARDLDRQYEADGPVGPLHGVPTLVKDNHDTVDMPTTAGSVALADSRPPRDAAVVERLRDAGAVILGKTNLQELSFGVDTISSLGGETRNAYSRSHRPSGSSGGTAVAVAANLATLGTGSDTCSSVRSPPAFNACVGVRPTRGLVSRTGIVPLSLTQDTAGPITRTVGDAARMLEAMAGYDPADPVTARGADAVPDGGYVAHLDPDGLADARIGVARQFFGPREDPDDGVGTRTADAAAVTAVVDDAIATFESAGATVVDPVEVVDLGKLESARVLTYEWARDLARYLAEIGDATPHDSLADVVETGSIVDPIADRIEESGALDVDPAAVGGDPDYLRRLRRREEVREETLATMVENDLDALLYPPSRVPPVEIPAHQPFEELNCELSAHTGLPSIVVPAGTTDEGLPVGVELLGRAFAEPRLFELASGFERSADPRSPPAGLGPLE</sequence>
<protein>
    <submittedName>
        <fullName evidence="2">Amidase</fullName>
    </submittedName>
</protein>
<evidence type="ECO:0000259" key="1">
    <source>
        <dbReference type="Pfam" id="PF01425"/>
    </source>
</evidence>
<name>A0A6B0SZX0_9EURY</name>
<organism evidence="2 3">
    <name type="scientific">Halobaculum saliterrae</name>
    <dbReference type="NCBI Taxonomy" id="2073113"/>
    <lineage>
        <taxon>Archaea</taxon>
        <taxon>Methanobacteriati</taxon>
        <taxon>Methanobacteriota</taxon>
        <taxon>Stenosarchaea group</taxon>
        <taxon>Halobacteria</taxon>
        <taxon>Halobacteriales</taxon>
        <taxon>Haloferacaceae</taxon>
        <taxon>Halobaculum</taxon>
    </lineage>
</organism>
<feature type="domain" description="Amidase" evidence="1">
    <location>
        <begin position="33"/>
        <end position="483"/>
    </location>
</feature>
<gene>
    <name evidence="2" type="ORF">GRX01_12390</name>
</gene>
<dbReference type="InterPro" id="IPR036928">
    <property type="entry name" value="AS_sf"/>
</dbReference>
<comment type="caution">
    <text evidence="2">The sequence shown here is derived from an EMBL/GenBank/DDBJ whole genome shotgun (WGS) entry which is preliminary data.</text>
</comment>
<dbReference type="Proteomes" id="UP000437065">
    <property type="component" value="Unassembled WGS sequence"/>
</dbReference>
<dbReference type="OrthoDB" id="359273at2157"/>